<dbReference type="Gene3D" id="1.20.1050.60">
    <property type="entry name" value="alpha-1,2-mannosidase"/>
    <property type="match status" value="1"/>
</dbReference>
<dbReference type="InterPro" id="IPR005084">
    <property type="entry name" value="CBM6"/>
</dbReference>
<dbReference type="SUPFAM" id="SSF49785">
    <property type="entry name" value="Galactose-binding domain-like"/>
    <property type="match status" value="4"/>
</dbReference>
<evidence type="ECO:0000256" key="1">
    <source>
        <dbReference type="ARBA" id="ARBA00022729"/>
    </source>
</evidence>
<dbReference type="InterPro" id="IPR006584">
    <property type="entry name" value="Cellulose-bd_IV"/>
</dbReference>
<dbReference type="GO" id="GO:0005975">
    <property type="term" value="P:carbohydrate metabolic process"/>
    <property type="evidence" value="ECO:0007669"/>
    <property type="project" value="InterPro"/>
</dbReference>
<evidence type="ECO:0000313" key="5">
    <source>
        <dbReference type="EMBL" id="MBB3109647.1"/>
    </source>
</evidence>
<keyword evidence="6" id="KW-1185">Reference proteome</keyword>
<dbReference type="Gene3D" id="1.20.1610.10">
    <property type="entry name" value="alpha-1,2-mannosidases domains"/>
    <property type="match status" value="1"/>
</dbReference>
<feature type="domain" description="CBM6" evidence="4">
    <location>
        <begin position="1318"/>
        <end position="1459"/>
    </location>
</feature>
<dbReference type="InterPro" id="IPR012939">
    <property type="entry name" value="Glyco_hydro_92"/>
</dbReference>
<dbReference type="InterPro" id="IPR000421">
    <property type="entry name" value="FA58C"/>
</dbReference>
<dbReference type="GO" id="GO:0000224">
    <property type="term" value="F:peptide-N4-(N-acetyl-beta-glucosaminyl)asparagine amidase activity"/>
    <property type="evidence" value="ECO:0007669"/>
    <property type="project" value="TreeGrafter"/>
</dbReference>
<dbReference type="Gene3D" id="3.30.2080.10">
    <property type="entry name" value="GH92 mannosidase domain"/>
    <property type="match status" value="1"/>
</dbReference>
<dbReference type="Pfam" id="PF07971">
    <property type="entry name" value="Glyco_hydro_92"/>
    <property type="match status" value="1"/>
</dbReference>
<dbReference type="RefSeq" id="WP_183598949.1">
    <property type="nucleotide sequence ID" value="NZ_JACHXK010000003.1"/>
</dbReference>
<dbReference type="Pfam" id="PF00754">
    <property type="entry name" value="F5_F8_type_C"/>
    <property type="match status" value="1"/>
</dbReference>
<gene>
    <name evidence="5" type="ORF">FHS18_001710</name>
</gene>
<comment type="caution">
    <text evidence="5">The sequence shown here is derived from an EMBL/GenBank/DDBJ whole genome shotgun (WGS) entry which is preliminary data.</text>
</comment>
<dbReference type="SMART" id="SM00606">
    <property type="entry name" value="CBD_IV"/>
    <property type="match status" value="3"/>
</dbReference>
<dbReference type="PROSITE" id="PS51175">
    <property type="entry name" value="CBM6"/>
    <property type="match status" value="3"/>
</dbReference>
<dbReference type="Pfam" id="PF17678">
    <property type="entry name" value="Glyco_hydro_92N"/>
    <property type="match status" value="1"/>
</dbReference>
<sequence>MWKKLFAAAMTFLFVYNMLLPVMEGIAVAASADVAATRNVALGATATSSGQCNANESAAHAIDGKSDTKWCDNTSVAKKWLQLDLGNVYNINEWVLQNAAINESSNAPFWNTKNFRLQKSDDGTTWTDVDVVTNNAQTIVDRFVEPFSARYVRLYIDKAAYDSNIARIYELELYGVDADKVPADPITNLAPIDYVDPFINTLGDNGQTNPGPSTPFGLVSLGPDSEGGAFSGYYYENKYLKGFSHLRFSGVGCSGAGGNILMMPQTRDFTNNVADYKQKYDKLSEQASAGFYGVTLASGVGVQLTASDNVGFHKYTFPNAENTGSVLVDLSNSYAGMVDANLSVVGTNEITGMIKSQNVCGHGYYTIYYSIQFDHNFDSYTSWQNDSVGAAAQRAGTKSGVWLNFNTKDNKTVQAKVGLSTISVQQAQAERGEYADWDFEARHTEARAAWSNALNKVEITDADETNKRVFYTQMYHSYLSPKNVTSSAGTFKAGRDENTIRQASELGEDFEYYNGWTTWDDFRKYPLFSLLEPQRYNNMVKSLVDLYGTRGSYTQWGDGYWPSPTVRNEFNGAVILDAYAKGFQDFDVHKALKGMAVDADNFAISDGEISGKLEKYNSASFPMKLAQLIGDEATYEKYKNLALSYKQLWNPNQVDEKGVKTGFFTPNGTTVGAGDILAVDRYAYQGNLWQYRWSVPQDINGLAELMGGKTEMAKQLQHFFAIDEYMAVNEEDLFAPYLFNYLGYPYLTQYYAREYTTEVVTQKYHNHGAYAYPIQSRIYRDDPEGYLPSMDDDAGGMSSWYVYSALGLFPGNPGEAHFLIGSPIFSEVKLHMGSGKTLTIKADNVSSENRFIQSAKLNGGDFDQAWISYEDLMAGGTLEFQMDSTPNTNWGAKASAQPTTIDYSADIDNNLAHEPLVAEQSTWRYYDKGQSAGEGWTDLNFDDSKWNSGPAMLGYDNYGKPVTKVSFGPNASSKYPTTYFRQTFDAKDIDGILELDASLIRDDGAVVYLNGHEVIRTNMPTGTVKYDTYANATVGDERDRNVFLIDPAYLVEGENVLAAEVHQVNGTSSDLAFDFGLEAVRKLATPAAPTNPVVDDKANTFGWTPVSGINAATDYQFSTDGGAKWRTASANPQTVGPLHYAAGAIQVRVKENIALNRAAGEVLRSNAAYTSDVKWDVYDLKVNLQQKGNLSVDVTGTLKGEYGDSAVVVFQLMDGQERAWVSSAVPIKQGSFSISQIYNLNSDNYKVNVYLVNAFDGDIYASPLWLADPYVQQAEPGSQPDPEGPPVIADPIPEPLPLPDPSEEPTEPEEPEVPENTVVLQFEDRAAWTSANNAFNSQPLKTEAGNGGTVVANTFTGAWLSYNVDFGTTGSNLIQVVYDAPTSRTPAGSTLEVRLGSETGELLGTADLKNTGSGWGTYSTAQAKLSRTVTGAQTLAVVMKGATTSSLPYIGNFDKLTLGYEAVRSDYSKLELESYDEWTTELNPSNSGPLKTEAGKGGVGKQVANTFNGAWLAYKRMDFGQQGVNQFAIEYAGNSTNTIANAAVEVRLGSPSGQLVGTVATPPTASSWGTYQTVTADLTETVTGIQDLYLVFTGSAAEGETGKKYIGNFDNAGFSLTGQQTEADVTLEFENRLDWSPDKNTFNSNPLKTEARPSPIGRTVVGNTFTGAWLTYKADFGKQGKNTIAIDYDSPSNRAPNDVVAEIRLNSKDGDVIGKVNLPNTGGAWDNYKTVTAQLDQLITGEQTICIVFKGTTTSSLLYVGNFDKMTFSKSI</sequence>
<dbReference type="Pfam" id="PF03422">
    <property type="entry name" value="CBM_6"/>
    <property type="match status" value="3"/>
</dbReference>
<proteinExistence type="predicted"/>
<dbReference type="InterPro" id="IPR014718">
    <property type="entry name" value="GH-type_carb-bd"/>
</dbReference>
<dbReference type="Gene3D" id="2.70.98.10">
    <property type="match status" value="1"/>
</dbReference>
<feature type="domain" description="F5/8 type C" evidence="3">
    <location>
        <begin position="27"/>
        <end position="176"/>
    </location>
</feature>
<evidence type="ECO:0000256" key="2">
    <source>
        <dbReference type="SAM" id="MobiDB-lite"/>
    </source>
</evidence>
<dbReference type="PANTHER" id="PTHR12143">
    <property type="entry name" value="PEPTIDE N-GLYCANASE PNGASE -RELATED"/>
    <property type="match status" value="1"/>
</dbReference>
<dbReference type="InterPro" id="IPR041371">
    <property type="entry name" value="GH92_N"/>
</dbReference>
<feature type="region of interest" description="Disordered" evidence="2">
    <location>
        <begin position="1272"/>
        <end position="1314"/>
    </location>
</feature>
<dbReference type="GO" id="GO:0030246">
    <property type="term" value="F:carbohydrate binding"/>
    <property type="evidence" value="ECO:0007669"/>
    <property type="project" value="InterPro"/>
</dbReference>
<dbReference type="InterPro" id="IPR008979">
    <property type="entry name" value="Galactose-bd-like_sf"/>
</dbReference>
<evidence type="ECO:0000259" key="3">
    <source>
        <dbReference type="PROSITE" id="PS50022"/>
    </source>
</evidence>
<keyword evidence="1" id="KW-0732">Signal</keyword>
<feature type="domain" description="CBM6" evidence="4">
    <location>
        <begin position="1468"/>
        <end position="1615"/>
    </location>
</feature>
<reference evidence="5 6" key="1">
    <citation type="submission" date="2020-08" db="EMBL/GenBank/DDBJ databases">
        <title>Genomic Encyclopedia of Type Strains, Phase III (KMG-III): the genomes of soil and plant-associated and newly described type strains.</title>
        <authorList>
            <person name="Whitman W."/>
        </authorList>
    </citation>
    <scope>NUCLEOTIDE SEQUENCE [LARGE SCALE GENOMIC DNA]</scope>
    <source>
        <strain evidence="5 6">CECT 5862</strain>
    </source>
</reference>
<dbReference type="InterPro" id="IPR008928">
    <property type="entry name" value="6-hairpin_glycosidase_sf"/>
</dbReference>
<dbReference type="PANTHER" id="PTHR12143:SF39">
    <property type="entry name" value="SECRETED PROTEIN"/>
    <property type="match status" value="1"/>
</dbReference>
<feature type="domain" description="CBM6" evidence="4">
    <location>
        <begin position="1625"/>
        <end position="1769"/>
    </location>
</feature>
<dbReference type="InterPro" id="IPR050883">
    <property type="entry name" value="PNGase"/>
</dbReference>
<dbReference type="GO" id="GO:0006516">
    <property type="term" value="P:glycoprotein catabolic process"/>
    <property type="evidence" value="ECO:0007669"/>
    <property type="project" value="TreeGrafter"/>
</dbReference>
<evidence type="ECO:0000259" key="4">
    <source>
        <dbReference type="PROSITE" id="PS51175"/>
    </source>
</evidence>
<evidence type="ECO:0000313" key="6">
    <source>
        <dbReference type="Proteomes" id="UP000570361"/>
    </source>
</evidence>
<dbReference type="EMBL" id="JACHXK010000003">
    <property type="protein sequence ID" value="MBB3109647.1"/>
    <property type="molecule type" value="Genomic_DNA"/>
</dbReference>
<dbReference type="SUPFAM" id="SSF48208">
    <property type="entry name" value="Six-hairpin glycosidases"/>
    <property type="match status" value="1"/>
</dbReference>
<name>A0A7W5FM32_9BACL</name>
<feature type="compositionally biased region" description="Acidic residues" evidence="2">
    <location>
        <begin position="1301"/>
        <end position="1313"/>
    </location>
</feature>
<organism evidence="5 6">
    <name type="scientific">Paenibacillus phyllosphaerae</name>
    <dbReference type="NCBI Taxonomy" id="274593"/>
    <lineage>
        <taxon>Bacteria</taxon>
        <taxon>Bacillati</taxon>
        <taxon>Bacillota</taxon>
        <taxon>Bacilli</taxon>
        <taxon>Bacillales</taxon>
        <taxon>Paenibacillaceae</taxon>
        <taxon>Paenibacillus</taxon>
    </lineage>
</organism>
<dbReference type="Gene3D" id="2.60.120.260">
    <property type="entry name" value="Galactose-binding domain-like"/>
    <property type="match status" value="5"/>
</dbReference>
<dbReference type="PROSITE" id="PS50022">
    <property type="entry name" value="FA58C_3"/>
    <property type="match status" value="1"/>
</dbReference>
<dbReference type="Proteomes" id="UP000570361">
    <property type="component" value="Unassembled WGS sequence"/>
</dbReference>
<accession>A0A7W5FM32</accession>
<dbReference type="CDD" id="cd04084">
    <property type="entry name" value="CBM6_xylanase-like"/>
    <property type="match status" value="3"/>
</dbReference>
<dbReference type="GO" id="GO:0005829">
    <property type="term" value="C:cytosol"/>
    <property type="evidence" value="ECO:0007669"/>
    <property type="project" value="TreeGrafter"/>
</dbReference>
<protein>
    <submittedName>
        <fullName evidence="5">Putative alpha-1,2-mannosidase</fullName>
    </submittedName>
</protein>